<evidence type="ECO:0000256" key="10">
    <source>
        <dbReference type="ARBA" id="ARBA00022842"/>
    </source>
</evidence>
<dbReference type="FunFam" id="3.30.70.141:FF:000003">
    <property type="entry name" value="Nucleoside diphosphate kinase"/>
    <property type="match status" value="1"/>
</dbReference>
<dbReference type="OrthoDB" id="9801161at2"/>
<dbReference type="Gene3D" id="3.30.70.141">
    <property type="entry name" value="Nucleoside diphosphate kinase-like domain"/>
    <property type="match status" value="1"/>
</dbReference>
<evidence type="ECO:0000256" key="11">
    <source>
        <dbReference type="ARBA" id="ARBA00023080"/>
    </source>
</evidence>
<dbReference type="GO" id="GO:0006228">
    <property type="term" value="P:UTP biosynthetic process"/>
    <property type="evidence" value="ECO:0007669"/>
    <property type="project" value="UniProtKB-UniRule"/>
</dbReference>
<evidence type="ECO:0000256" key="5">
    <source>
        <dbReference type="ARBA" id="ARBA00022679"/>
    </source>
</evidence>
<comment type="function">
    <text evidence="12">Major role in the synthesis of nucleoside triphosphates other than ATP. The ATP gamma phosphate is transferred to the NDP beta phosphate via a ping-pong mechanism, using a phosphorylated active-site intermediate.</text>
</comment>
<dbReference type="PROSITE" id="PS00469">
    <property type="entry name" value="NDPK"/>
    <property type="match status" value="1"/>
</dbReference>
<feature type="binding site" evidence="12 13">
    <location>
        <position position="57"/>
    </location>
    <ligand>
        <name>ATP</name>
        <dbReference type="ChEBI" id="CHEBI:30616"/>
    </ligand>
</feature>
<keyword evidence="11 12" id="KW-0546">Nucleotide metabolism</keyword>
<dbReference type="PANTHER" id="PTHR11349">
    <property type="entry name" value="NUCLEOSIDE DIPHOSPHATE KINASE"/>
    <property type="match status" value="1"/>
</dbReference>
<dbReference type="GO" id="GO:0005524">
    <property type="term" value="F:ATP binding"/>
    <property type="evidence" value="ECO:0007669"/>
    <property type="project" value="UniProtKB-UniRule"/>
</dbReference>
<evidence type="ECO:0000256" key="4">
    <source>
        <dbReference type="ARBA" id="ARBA00017632"/>
    </source>
</evidence>
<evidence type="ECO:0000259" key="16">
    <source>
        <dbReference type="SMART" id="SM00562"/>
    </source>
</evidence>
<feature type="binding site" evidence="12 13">
    <location>
        <position position="9"/>
    </location>
    <ligand>
        <name>ATP</name>
        <dbReference type="ChEBI" id="CHEBI:30616"/>
    </ligand>
</feature>
<dbReference type="InterPro" id="IPR023005">
    <property type="entry name" value="Nucleoside_diP_kinase_AS"/>
</dbReference>
<dbReference type="GO" id="GO:0005737">
    <property type="term" value="C:cytoplasm"/>
    <property type="evidence" value="ECO:0007669"/>
    <property type="project" value="UniProtKB-SubCell"/>
</dbReference>
<dbReference type="PRINTS" id="PR01243">
    <property type="entry name" value="NUCDPKINASE"/>
</dbReference>
<dbReference type="SMART" id="SM00562">
    <property type="entry name" value="NDK"/>
    <property type="match status" value="1"/>
</dbReference>
<protein>
    <recommendedName>
        <fullName evidence="4 12">Nucleoside diphosphate kinase</fullName>
        <shortName evidence="12">NDK</shortName>
        <shortName evidence="12">NDP kinase</shortName>
        <ecNumber evidence="3 12">2.7.4.6</ecNumber>
    </recommendedName>
    <alternativeName>
        <fullName evidence="12">Nucleoside-2-P kinase</fullName>
    </alternativeName>
</protein>
<keyword evidence="9 12" id="KW-0067">ATP-binding</keyword>
<keyword evidence="6 12" id="KW-0479">Metal-binding</keyword>
<keyword evidence="12" id="KW-0597">Phosphoprotein</keyword>
<feature type="binding site" evidence="12 13">
    <location>
        <position position="85"/>
    </location>
    <ligand>
        <name>ATP</name>
        <dbReference type="ChEBI" id="CHEBI:30616"/>
    </ligand>
</feature>
<comment type="catalytic activity">
    <reaction evidence="12 15">
        <text>a 2'-deoxyribonucleoside 5'-diphosphate + ATP = a 2'-deoxyribonucleoside 5'-triphosphate + ADP</text>
        <dbReference type="Rhea" id="RHEA:44640"/>
        <dbReference type="ChEBI" id="CHEBI:30616"/>
        <dbReference type="ChEBI" id="CHEBI:61560"/>
        <dbReference type="ChEBI" id="CHEBI:73316"/>
        <dbReference type="ChEBI" id="CHEBI:456216"/>
        <dbReference type="EC" id="2.7.4.6"/>
    </reaction>
</comment>
<dbReference type="EMBL" id="FQWY01000003">
    <property type="protein sequence ID" value="SHG43996.1"/>
    <property type="molecule type" value="Genomic_DNA"/>
</dbReference>
<dbReference type="GO" id="GO:0004550">
    <property type="term" value="F:nucleoside diphosphate kinase activity"/>
    <property type="evidence" value="ECO:0007669"/>
    <property type="project" value="UniProtKB-UniRule"/>
</dbReference>
<comment type="subunit">
    <text evidence="12">Homotetramer.</text>
</comment>
<evidence type="ECO:0000313" key="18">
    <source>
        <dbReference type="Proteomes" id="UP000242329"/>
    </source>
</evidence>
<feature type="binding site" evidence="12 13">
    <location>
        <position position="112"/>
    </location>
    <ligand>
        <name>ATP</name>
        <dbReference type="ChEBI" id="CHEBI:30616"/>
    </ligand>
</feature>
<dbReference type="CDD" id="cd04413">
    <property type="entry name" value="NDPk_I"/>
    <property type="match status" value="1"/>
</dbReference>
<proteinExistence type="inferred from homology"/>
<dbReference type="RefSeq" id="WP_073089087.1">
    <property type="nucleotide sequence ID" value="NZ_FQWY01000003.1"/>
</dbReference>
<dbReference type="EC" id="2.7.4.6" evidence="3 12"/>
<dbReference type="STRING" id="1123382.SAMN02745221_00225"/>
<gene>
    <name evidence="12" type="primary">ndk</name>
    <name evidence="17" type="ORF">SAMN02745221_00225</name>
</gene>
<evidence type="ECO:0000256" key="13">
    <source>
        <dbReference type="PROSITE-ProRule" id="PRU00706"/>
    </source>
</evidence>
<evidence type="ECO:0000256" key="7">
    <source>
        <dbReference type="ARBA" id="ARBA00022741"/>
    </source>
</evidence>
<dbReference type="InterPro" id="IPR036850">
    <property type="entry name" value="NDK-like_dom_sf"/>
</dbReference>
<evidence type="ECO:0000256" key="12">
    <source>
        <dbReference type="HAMAP-Rule" id="MF_00451"/>
    </source>
</evidence>
<evidence type="ECO:0000256" key="9">
    <source>
        <dbReference type="ARBA" id="ARBA00022840"/>
    </source>
</evidence>
<evidence type="ECO:0000256" key="2">
    <source>
        <dbReference type="ARBA" id="ARBA00008142"/>
    </source>
</evidence>
<name>A0A1M5JTW5_9FIRM</name>
<dbReference type="NCBIfam" id="NF001908">
    <property type="entry name" value="PRK00668.1"/>
    <property type="match status" value="1"/>
</dbReference>
<reference evidence="18" key="1">
    <citation type="submission" date="2016-11" db="EMBL/GenBank/DDBJ databases">
        <authorList>
            <person name="Varghese N."/>
            <person name="Submissions S."/>
        </authorList>
    </citation>
    <scope>NUCLEOTIDE SEQUENCE [LARGE SCALE GENOMIC DNA]</scope>
    <source>
        <strain evidence="18">DSM 11003</strain>
    </source>
</reference>
<feature type="active site" description="Pros-phosphohistidine intermediate" evidence="12 13">
    <location>
        <position position="115"/>
    </location>
</feature>
<evidence type="ECO:0000256" key="3">
    <source>
        <dbReference type="ARBA" id="ARBA00012966"/>
    </source>
</evidence>
<dbReference type="GO" id="GO:0006241">
    <property type="term" value="P:CTP biosynthetic process"/>
    <property type="evidence" value="ECO:0007669"/>
    <property type="project" value="UniProtKB-UniRule"/>
</dbReference>
<evidence type="ECO:0000256" key="8">
    <source>
        <dbReference type="ARBA" id="ARBA00022777"/>
    </source>
</evidence>
<sequence length="148" mass="16668">MERTFIMVKPDGVQRGLIGELISRIEKKGFKIAALKMLKIDEELAKKHYAEHIEKPFFPELLAFITSGPVVAMVVEGDGVIAGMRKLMGKTNPKEAEIGTIRGDFGITTSQNLIHGSDSPEAAKREISLFFKEEEIIDYTRDLDKWIF</sequence>
<comment type="catalytic activity">
    <reaction evidence="12">
        <text>a ribonucleoside 5'-diphosphate + ATP = a ribonucleoside 5'-triphosphate + ADP</text>
        <dbReference type="Rhea" id="RHEA:18113"/>
        <dbReference type="ChEBI" id="CHEBI:30616"/>
        <dbReference type="ChEBI" id="CHEBI:57930"/>
        <dbReference type="ChEBI" id="CHEBI:61557"/>
        <dbReference type="ChEBI" id="CHEBI:456216"/>
        <dbReference type="EC" id="2.7.4.6"/>
    </reaction>
</comment>
<dbReference type="PROSITE" id="PS51374">
    <property type="entry name" value="NDPK_LIKE"/>
    <property type="match status" value="1"/>
</dbReference>
<dbReference type="Proteomes" id="UP000242329">
    <property type="component" value="Unassembled WGS sequence"/>
</dbReference>
<evidence type="ECO:0000256" key="15">
    <source>
        <dbReference type="RuleBase" id="RU004013"/>
    </source>
</evidence>
<dbReference type="Pfam" id="PF00334">
    <property type="entry name" value="NDK"/>
    <property type="match status" value="1"/>
</dbReference>
<comment type="cofactor">
    <cofactor evidence="1 12">
        <name>Mg(2+)</name>
        <dbReference type="ChEBI" id="CHEBI:18420"/>
    </cofactor>
</comment>
<evidence type="ECO:0000256" key="14">
    <source>
        <dbReference type="RuleBase" id="RU004011"/>
    </source>
</evidence>
<keyword evidence="10 12" id="KW-0460">Magnesium</keyword>
<keyword evidence="8 12" id="KW-0418">Kinase</keyword>
<accession>A0A1M5JTW5</accession>
<dbReference type="InterPro" id="IPR001564">
    <property type="entry name" value="Nucleoside_diP_kinase"/>
</dbReference>
<dbReference type="GO" id="GO:0046872">
    <property type="term" value="F:metal ion binding"/>
    <property type="evidence" value="ECO:0007669"/>
    <property type="project" value="UniProtKB-KW"/>
</dbReference>
<keyword evidence="12" id="KW-0963">Cytoplasm</keyword>
<keyword evidence="18" id="KW-1185">Reference proteome</keyword>
<comment type="subcellular location">
    <subcellularLocation>
        <location evidence="12">Cytoplasm</location>
    </subcellularLocation>
</comment>
<keyword evidence="5 12" id="KW-0808">Transferase</keyword>
<keyword evidence="7 12" id="KW-0547">Nucleotide-binding</keyword>
<feature type="domain" description="Nucleoside diphosphate kinase-like" evidence="16">
    <location>
        <begin position="1"/>
        <end position="138"/>
    </location>
</feature>
<dbReference type="AlphaFoldDB" id="A0A1M5JTW5"/>
<dbReference type="SUPFAM" id="SSF54919">
    <property type="entry name" value="Nucleoside diphosphate kinase, NDK"/>
    <property type="match status" value="1"/>
</dbReference>
<feature type="binding site" evidence="12 13">
    <location>
        <position position="102"/>
    </location>
    <ligand>
        <name>ATP</name>
        <dbReference type="ChEBI" id="CHEBI:30616"/>
    </ligand>
</feature>
<evidence type="ECO:0000256" key="6">
    <source>
        <dbReference type="ARBA" id="ARBA00022723"/>
    </source>
</evidence>
<dbReference type="HAMAP" id="MF_00451">
    <property type="entry name" value="NDP_kinase"/>
    <property type="match status" value="1"/>
</dbReference>
<comment type="similarity">
    <text evidence="2 12 13 14">Belongs to the NDK family.</text>
</comment>
<feature type="binding site" evidence="12 13">
    <location>
        <position position="91"/>
    </location>
    <ligand>
        <name>ATP</name>
        <dbReference type="ChEBI" id="CHEBI:30616"/>
    </ligand>
</feature>
<organism evidence="17 18">
    <name type="scientific">Thermosyntropha lipolytica DSM 11003</name>
    <dbReference type="NCBI Taxonomy" id="1123382"/>
    <lineage>
        <taxon>Bacteria</taxon>
        <taxon>Bacillati</taxon>
        <taxon>Bacillota</taxon>
        <taxon>Clostridia</taxon>
        <taxon>Eubacteriales</taxon>
        <taxon>Syntrophomonadaceae</taxon>
        <taxon>Thermosyntropha</taxon>
    </lineage>
</organism>
<dbReference type="GO" id="GO:0006183">
    <property type="term" value="P:GTP biosynthetic process"/>
    <property type="evidence" value="ECO:0007669"/>
    <property type="project" value="UniProtKB-UniRule"/>
</dbReference>
<evidence type="ECO:0000313" key="17">
    <source>
        <dbReference type="EMBL" id="SHG43996.1"/>
    </source>
</evidence>
<evidence type="ECO:0000256" key="1">
    <source>
        <dbReference type="ARBA" id="ARBA00001946"/>
    </source>
</evidence>
<dbReference type="InterPro" id="IPR034907">
    <property type="entry name" value="NDK-like_dom"/>
</dbReference>